<evidence type="ECO:0000313" key="1">
    <source>
        <dbReference type="EMBL" id="KAH7925227.1"/>
    </source>
</evidence>
<gene>
    <name evidence="1" type="ORF">BV22DRAFT_1011593</name>
</gene>
<comment type="caution">
    <text evidence="1">The sequence shown here is derived from an EMBL/GenBank/DDBJ whole genome shotgun (WGS) entry which is preliminary data.</text>
</comment>
<evidence type="ECO:0000313" key="2">
    <source>
        <dbReference type="Proteomes" id="UP000790709"/>
    </source>
</evidence>
<dbReference type="Proteomes" id="UP000790709">
    <property type="component" value="Unassembled WGS sequence"/>
</dbReference>
<dbReference type="EMBL" id="MU266406">
    <property type="protein sequence ID" value="KAH7925227.1"/>
    <property type="molecule type" value="Genomic_DNA"/>
</dbReference>
<name>A0ACB8BI88_9AGAM</name>
<accession>A0ACB8BI88</accession>
<proteinExistence type="predicted"/>
<sequence length="405" mass="46162">MLSPLQSIAAPLIRVILYVQPGARTRRLSDALSLLNLKSEEIQRLGRELAEEQEKRAKLEQELATATLKAVVDSTSASAQTGNHRNQREAERLIWDVERATWLQEREEQAAWKAQLAAWENERAAWDADRAKLVEQLETATTSLATLTSSVDLLTRGKLSAEKDRELFREKYAEASEYAMTVRRENIELEERANIAESQAKDGVAMVKGMFESQVKMLKNDVARWKGIAELMQEKDRLTGDDIRRRAAEEPELRERCHWLVDNFNSLEADFRQMGNTQLKLVTERNKLEKKVLKLQTERNALRSKLENASLQDANGIIDDVHAMNGASSESDANEDDDYAWFPCKWRPDGPDQCGYTFDCVEVRPATTFFGPCSPLVSPGPGETYTRSRWAFRGFGQLVYTFWLL</sequence>
<keyword evidence="2" id="KW-1185">Reference proteome</keyword>
<protein>
    <submittedName>
        <fullName evidence="1">Uncharacterized protein</fullName>
    </submittedName>
</protein>
<reference evidence="1" key="1">
    <citation type="journal article" date="2021" name="New Phytol.">
        <title>Evolutionary innovations through gain and loss of genes in the ectomycorrhizal Boletales.</title>
        <authorList>
            <person name="Wu G."/>
            <person name="Miyauchi S."/>
            <person name="Morin E."/>
            <person name="Kuo A."/>
            <person name="Drula E."/>
            <person name="Varga T."/>
            <person name="Kohler A."/>
            <person name="Feng B."/>
            <person name="Cao Y."/>
            <person name="Lipzen A."/>
            <person name="Daum C."/>
            <person name="Hundley H."/>
            <person name="Pangilinan J."/>
            <person name="Johnson J."/>
            <person name="Barry K."/>
            <person name="LaButti K."/>
            <person name="Ng V."/>
            <person name="Ahrendt S."/>
            <person name="Min B."/>
            <person name="Choi I.G."/>
            <person name="Park H."/>
            <person name="Plett J.M."/>
            <person name="Magnuson J."/>
            <person name="Spatafora J.W."/>
            <person name="Nagy L.G."/>
            <person name="Henrissat B."/>
            <person name="Grigoriev I.V."/>
            <person name="Yang Z.L."/>
            <person name="Xu J."/>
            <person name="Martin F.M."/>
        </authorList>
    </citation>
    <scope>NUCLEOTIDE SEQUENCE</scope>
    <source>
        <strain evidence="1">KUC20120723A-06</strain>
    </source>
</reference>
<organism evidence="1 2">
    <name type="scientific">Leucogyrophana mollusca</name>
    <dbReference type="NCBI Taxonomy" id="85980"/>
    <lineage>
        <taxon>Eukaryota</taxon>
        <taxon>Fungi</taxon>
        <taxon>Dikarya</taxon>
        <taxon>Basidiomycota</taxon>
        <taxon>Agaricomycotina</taxon>
        <taxon>Agaricomycetes</taxon>
        <taxon>Agaricomycetidae</taxon>
        <taxon>Boletales</taxon>
        <taxon>Boletales incertae sedis</taxon>
        <taxon>Leucogyrophana</taxon>
    </lineage>
</organism>